<gene>
    <name evidence="1" type="ORF">BWK59_12195</name>
</gene>
<evidence type="ECO:0000313" key="2">
    <source>
        <dbReference type="Proteomes" id="UP000197768"/>
    </source>
</evidence>
<dbReference type="EMBL" id="MTCZ01000163">
    <property type="protein sequence ID" value="OWP83130.1"/>
    <property type="molecule type" value="Genomic_DNA"/>
</dbReference>
<organism evidence="1 2">
    <name type="scientific">Flavobacterium davisii</name>
    <dbReference type="NCBI Taxonomy" id="2906077"/>
    <lineage>
        <taxon>Bacteria</taxon>
        <taxon>Pseudomonadati</taxon>
        <taxon>Bacteroidota</taxon>
        <taxon>Flavobacteriia</taxon>
        <taxon>Flavobacteriales</taxon>
        <taxon>Flavobacteriaceae</taxon>
        <taxon>Flavobacterium</taxon>
    </lineage>
</organism>
<dbReference type="AlphaFoldDB" id="A0A2D0AIG1"/>
<comment type="caution">
    <text evidence="1">The sequence shown here is derived from an EMBL/GenBank/DDBJ whole genome shotgun (WGS) entry which is preliminary data.</text>
</comment>
<reference evidence="1 2" key="1">
    <citation type="journal article" date="2017" name="Infect. Genet. Evol.">
        <title>Comparative genome analysis of fish pathogen Flavobacterium columnare reveals extensive sequence diversity within the species.</title>
        <authorList>
            <person name="Kayansamruaj P."/>
            <person name="Dong H.T."/>
            <person name="Hirono I."/>
            <person name="Kondo H."/>
            <person name="Senapin S."/>
            <person name="Rodkhum C."/>
        </authorList>
    </citation>
    <scope>NUCLEOTIDE SEQUENCE [LARGE SCALE GENOMIC DNA]</scope>
    <source>
        <strain evidence="1 2">1215</strain>
    </source>
</reference>
<name>A0A2D0AIG1_9FLAO</name>
<protein>
    <submittedName>
        <fullName evidence="1">Uncharacterized protein</fullName>
    </submittedName>
</protein>
<evidence type="ECO:0000313" key="1">
    <source>
        <dbReference type="EMBL" id="OWP83130.1"/>
    </source>
</evidence>
<dbReference type="Proteomes" id="UP000197768">
    <property type="component" value="Unassembled WGS sequence"/>
</dbReference>
<accession>A0A2D0AIG1</accession>
<proteinExistence type="predicted"/>
<dbReference type="RefSeq" id="WP_088394276.1">
    <property type="nucleotide sequence ID" value="NZ_MTCZ01000163.1"/>
</dbReference>
<sequence length="275" mass="32091">MKEEKKFNEKLNIRVPYKILTNSKLSENEKLILSLDYTFSLKKGSNKMTNVDVGKLFSLHPNIVGICRKSLITKGFLQKDKVDKLIYLLTDIFDSLENSMIDNTECIIPFEIYNHLHLKTGAKLLWGEYNTMSKTEKGYFKKRDTTSKLMNVSVGSITNWTKELFSFGFLEEYEIISGYHKKQKIVKTVEFKRENNIDEYELIGELFENSKVKQLKEVSKKLNLPKEEKIKKDIVKSKSNKEDEIIYSPLFPVNNVSDLHNDSININNYDNFIDD</sequence>